<dbReference type="AlphaFoldDB" id="A0A482A247"/>
<protein>
    <submittedName>
        <fullName evidence="3">Prepropeptide</fullName>
    </submittedName>
</protein>
<feature type="signal peptide" evidence="2">
    <location>
        <begin position="1"/>
        <end position="22"/>
    </location>
</feature>
<feature type="compositionally biased region" description="Basic and acidic residues" evidence="1">
    <location>
        <begin position="209"/>
        <end position="218"/>
    </location>
</feature>
<proteinExistence type="evidence at transcript level"/>
<feature type="chain" id="PRO_5019838217" evidence="2">
    <location>
        <begin position="23"/>
        <end position="227"/>
    </location>
</feature>
<name>A0A482A247_TRICY</name>
<evidence type="ECO:0000313" key="3">
    <source>
        <dbReference type="EMBL" id="QBL07850.1"/>
    </source>
</evidence>
<evidence type="ECO:0000256" key="1">
    <source>
        <dbReference type="SAM" id="MobiDB-lite"/>
    </source>
</evidence>
<organism evidence="3">
    <name type="scientific">Tripedalia cystophora</name>
    <name type="common">Mangrove box jellyfish</name>
    <dbReference type="NCBI Taxonomy" id="6141"/>
    <lineage>
        <taxon>Eukaryota</taxon>
        <taxon>Metazoa</taxon>
        <taxon>Cnidaria</taxon>
        <taxon>Cubozoa</taxon>
        <taxon>Carybdeida</taxon>
        <taxon>Tripedaliidae</taxon>
        <taxon>Tripedalia</taxon>
    </lineage>
</organism>
<accession>A0A482A247</accession>
<dbReference type="EMBL" id="MH423432">
    <property type="protein sequence ID" value="QBL07850.1"/>
    <property type="molecule type" value="mRNA"/>
</dbReference>
<feature type="region of interest" description="Disordered" evidence="1">
    <location>
        <begin position="207"/>
        <end position="227"/>
    </location>
</feature>
<keyword evidence="2" id="KW-0732">Signal</keyword>
<sequence>MWTSYYLKLFLGLILMLAIVRAAPREDTEEEEVSDNKRDAFAKGQMGHKANTFRETMIRGNPKGPSILWGRNVGAKDNLKNMEITEELQPGMWGKRSLVQPRLNMLWGRAMKEESPRLGLWGREKEREMLERPKVGLWGRSSKPGKVGLWGRQMQGHEYQLPDRPIEGLWGKEIRARGVEDNKGRSDELERELENKIISLFHQLKSAKQRREATDKGKPGTVGLWGK</sequence>
<reference evidence="3" key="1">
    <citation type="journal article" date="2019" name="BMC Genomics">
        <title>De novo transcriptome assembly of the cubomedusa Tripedalia cystophora, including the analysis of a set of genes involved in peptidergic neurotransmission.</title>
        <authorList>
            <person name="Nielsen S.K."/>
            <person name="Koch T.L."/>
            <person name="Hauser F."/>
            <person name="Garm A."/>
            <person name="Grimmelikhuijzen C.J."/>
        </authorList>
    </citation>
    <scope>NUCLEOTIDE SEQUENCE</scope>
</reference>
<evidence type="ECO:0000256" key="2">
    <source>
        <dbReference type="SAM" id="SignalP"/>
    </source>
</evidence>